<reference evidence="4" key="2">
    <citation type="submission" date="2018-10" db="UniProtKB">
        <authorList>
            <consortium name="EnsemblPlants"/>
        </authorList>
    </citation>
    <scope>IDENTIFICATION</scope>
</reference>
<evidence type="ECO:0000256" key="1">
    <source>
        <dbReference type="ARBA" id="ARBA00004123"/>
    </source>
</evidence>
<dbReference type="PANTHER" id="PTHR12346:SF50">
    <property type="entry name" value="HISTONE DEACETYLASE INTERACTING DOMAIN-CONTAINING PROTEIN"/>
    <property type="match status" value="1"/>
</dbReference>
<evidence type="ECO:0000256" key="2">
    <source>
        <dbReference type="ARBA" id="ARBA00023242"/>
    </source>
</evidence>
<dbReference type="Gramene" id="TraesCS3A03G0005500.1">
    <property type="protein sequence ID" value="TraesCS3A03G0005500.1.CDS"/>
    <property type="gene ID" value="TraesCS3A03G0005500"/>
</dbReference>
<dbReference type="RefSeq" id="XP_044336340.1">
    <property type="nucleotide sequence ID" value="XM_044480405.1"/>
</dbReference>
<proteinExistence type="predicted"/>
<name>A0A3B6EAC8_WHEAT</name>
<dbReference type="Gramene" id="TraesCS3A02G002800.1">
    <property type="protein sequence ID" value="TraesCS3A02G002800.1"/>
    <property type="gene ID" value="TraesCS3A02G002800"/>
</dbReference>
<evidence type="ECO:0008006" key="6">
    <source>
        <dbReference type="Google" id="ProtNLM"/>
    </source>
</evidence>
<dbReference type="STRING" id="4565.A0A3B6EAC8"/>
<protein>
    <recommendedName>
        <fullName evidence="6">Histone deacetylase interacting domain-containing protein</fullName>
    </recommendedName>
</protein>
<dbReference type="InterPro" id="IPR036600">
    <property type="entry name" value="PAH_sf"/>
</dbReference>
<dbReference type="GO" id="GO:0000118">
    <property type="term" value="C:histone deacetylase complex"/>
    <property type="evidence" value="ECO:0000318"/>
    <property type="project" value="GO_Central"/>
</dbReference>
<reference evidence="4" key="1">
    <citation type="submission" date="2018-08" db="EMBL/GenBank/DDBJ databases">
        <authorList>
            <person name="Rossello M."/>
        </authorList>
    </citation>
    <scope>NUCLEOTIDE SEQUENCE [LARGE SCALE GENOMIC DNA]</scope>
    <source>
        <strain evidence="4">cv. Chinese Spring</strain>
    </source>
</reference>
<dbReference type="Pfam" id="PF02671">
    <property type="entry name" value="PAH"/>
    <property type="match status" value="2"/>
</dbReference>
<dbReference type="Proteomes" id="UP000019116">
    <property type="component" value="Chromosome 3A"/>
</dbReference>
<dbReference type="OrthoDB" id="10265969at2759"/>
<dbReference type="SUPFAM" id="SSF47762">
    <property type="entry name" value="PAH2 domain"/>
    <property type="match status" value="2"/>
</dbReference>
<dbReference type="Gene3D" id="1.20.1160.11">
    <property type="entry name" value="Paired amphipathic helix"/>
    <property type="match status" value="2"/>
</dbReference>
<dbReference type="OMA" id="NTFHYDI"/>
<evidence type="ECO:0000256" key="3">
    <source>
        <dbReference type="PROSITE-ProRule" id="PRU00810"/>
    </source>
</evidence>
<dbReference type="GO" id="GO:0000785">
    <property type="term" value="C:chromatin"/>
    <property type="evidence" value="ECO:0000318"/>
    <property type="project" value="GO_Central"/>
</dbReference>
<dbReference type="InterPro" id="IPR039774">
    <property type="entry name" value="Sin3-like"/>
</dbReference>
<dbReference type="GeneID" id="123057414"/>
<comment type="subcellular location">
    <subcellularLocation>
        <location evidence="1 3">Nucleus</location>
    </subcellularLocation>
</comment>
<evidence type="ECO:0000313" key="5">
    <source>
        <dbReference type="Proteomes" id="UP000019116"/>
    </source>
</evidence>
<keyword evidence="5" id="KW-1185">Reference proteome</keyword>
<dbReference type="PROSITE" id="PS51477">
    <property type="entry name" value="PAH"/>
    <property type="match status" value="2"/>
</dbReference>
<evidence type="ECO:0000313" key="4">
    <source>
        <dbReference type="EnsemblPlants" id="TraesCS3A02G002800.1"/>
    </source>
</evidence>
<sequence length="190" mass="21426">MAPADSHGEFLELEDALRYMKMVKNRHPATYNEFLNVMAHYKRGRIGIAEVASRVAALLRDSPDLIVGFNAFLPKGHRIRLSDEQAAAIEKPTTFVKAVMNTHPSTYREFLRIIFDEYGRDGIGIAEVASRVGVLFRDRPDLIAGFNAILPREHKIKVVGGVDEHELAARFMREVSLDDHDDDKIHDGCN</sequence>
<dbReference type="Gramene" id="TraesPARA_EIv1.0_0770130.1">
    <property type="protein sequence ID" value="TraesPARA_EIv1.0_0770130.1.CDS"/>
    <property type="gene ID" value="TraesPARA_EIv1.0_0770130"/>
</dbReference>
<dbReference type="PANTHER" id="PTHR12346">
    <property type="entry name" value="SIN3B-RELATED"/>
    <property type="match status" value="1"/>
</dbReference>
<dbReference type="AlphaFoldDB" id="A0A3B6EAC8"/>
<dbReference type="GO" id="GO:0003714">
    <property type="term" value="F:transcription corepressor activity"/>
    <property type="evidence" value="ECO:0000318"/>
    <property type="project" value="GO_Central"/>
</dbReference>
<dbReference type="SMR" id="A0A3B6EAC8"/>
<organism evidence="4">
    <name type="scientific">Triticum aestivum</name>
    <name type="common">Wheat</name>
    <dbReference type="NCBI Taxonomy" id="4565"/>
    <lineage>
        <taxon>Eukaryota</taxon>
        <taxon>Viridiplantae</taxon>
        <taxon>Streptophyta</taxon>
        <taxon>Embryophyta</taxon>
        <taxon>Tracheophyta</taxon>
        <taxon>Spermatophyta</taxon>
        <taxon>Magnoliopsida</taxon>
        <taxon>Liliopsida</taxon>
        <taxon>Poales</taxon>
        <taxon>Poaceae</taxon>
        <taxon>BOP clade</taxon>
        <taxon>Pooideae</taxon>
        <taxon>Triticodae</taxon>
        <taxon>Triticeae</taxon>
        <taxon>Triticinae</taxon>
        <taxon>Triticum</taxon>
    </lineage>
</organism>
<gene>
    <name evidence="4" type="primary">LOC123057414</name>
</gene>
<dbReference type="InterPro" id="IPR003822">
    <property type="entry name" value="PAH"/>
</dbReference>
<dbReference type="GO" id="GO:0000122">
    <property type="term" value="P:negative regulation of transcription by RNA polymerase II"/>
    <property type="evidence" value="ECO:0000318"/>
    <property type="project" value="GO_Central"/>
</dbReference>
<accession>A0A3B6EAC8</accession>
<dbReference type="Gramene" id="TraesWEE_scaffold_101569_01G000100.1">
    <property type="protein sequence ID" value="TraesWEE_scaffold_101569_01G000100.1"/>
    <property type="gene ID" value="TraesWEE_scaffold_101569_01G000100"/>
</dbReference>
<keyword evidence="2 3" id="KW-0539">Nucleus</keyword>
<dbReference type="EnsemblPlants" id="TraesCS3A02G002800.1">
    <property type="protein sequence ID" value="TraesCS3A02G002800.1"/>
    <property type="gene ID" value="TraesCS3A02G002800"/>
</dbReference>